<comment type="function">
    <text evidence="6">DNA-dependent RNA polymerase catalyzes the transcription of DNA into RNA using the four ribonucleoside triphosphates as substrates. Specific peripheric component of RNA polymerase III which synthesizes small RNAs, such as 5S rRNA and tRNAs.</text>
</comment>
<evidence type="ECO:0000256" key="5">
    <source>
        <dbReference type="ARBA" id="ARBA00023242"/>
    </source>
</evidence>
<keyword evidence="8" id="KW-1185">Reference proteome</keyword>
<keyword evidence="3 6" id="KW-0240">DNA-directed RNA polymerase</keyword>
<evidence type="ECO:0000256" key="3">
    <source>
        <dbReference type="ARBA" id="ARBA00022478"/>
    </source>
</evidence>
<keyword evidence="5 6" id="KW-0539">Nucleus</keyword>
<dbReference type="FunFam" id="1.10.10.10:FF:000237">
    <property type="entry name" value="DNA-directed RNA polymerase III subunit RPC6"/>
    <property type="match status" value="1"/>
</dbReference>
<dbReference type="Proteomes" id="UP001344447">
    <property type="component" value="Unassembled WGS sequence"/>
</dbReference>
<evidence type="ECO:0000313" key="7">
    <source>
        <dbReference type="EMBL" id="KAK5574858.1"/>
    </source>
</evidence>
<gene>
    <name evidence="7" type="ORF">RB653_010112</name>
</gene>
<reference evidence="7 8" key="1">
    <citation type="submission" date="2023-11" db="EMBL/GenBank/DDBJ databases">
        <title>Dfirmibasis_genome.</title>
        <authorList>
            <person name="Edelbroek B."/>
            <person name="Kjellin J."/>
            <person name="Jerlstrom-Hultqvist J."/>
            <person name="Soderbom F."/>
        </authorList>
    </citation>
    <scope>NUCLEOTIDE SEQUENCE [LARGE SCALE GENOMIC DNA]</scope>
    <source>
        <strain evidence="7 8">TNS-C-14</strain>
    </source>
</reference>
<keyword evidence="4 6" id="KW-0804">Transcription</keyword>
<name>A0AAN7TT91_9MYCE</name>
<protein>
    <recommendedName>
        <fullName evidence="6">DNA-directed RNA polymerase III subunit RPC6</fullName>
        <shortName evidence="6">RNA polymerase III subunit C6</shortName>
    </recommendedName>
</protein>
<accession>A0AAN7TT91</accession>
<dbReference type="PANTHER" id="PTHR12780">
    <property type="entry name" value="RNA POLYMERASE III DNA DIRECTED , 39KD SUBUNIT-RELATED"/>
    <property type="match status" value="1"/>
</dbReference>
<dbReference type="AlphaFoldDB" id="A0AAN7TT91"/>
<evidence type="ECO:0000256" key="4">
    <source>
        <dbReference type="ARBA" id="ARBA00023163"/>
    </source>
</evidence>
<organism evidence="7 8">
    <name type="scientific">Dictyostelium firmibasis</name>
    <dbReference type="NCBI Taxonomy" id="79012"/>
    <lineage>
        <taxon>Eukaryota</taxon>
        <taxon>Amoebozoa</taxon>
        <taxon>Evosea</taxon>
        <taxon>Eumycetozoa</taxon>
        <taxon>Dictyostelia</taxon>
        <taxon>Dictyosteliales</taxon>
        <taxon>Dictyosteliaceae</taxon>
        <taxon>Dictyostelium</taxon>
    </lineage>
</organism>
<dbReference type="EMBL" id="JAVFKY010000006">
    <property type="protein sequence ID" value="KAK5574858.1"/>
    <property type="molecule type" value="Genomic_DNA"/>
</dbReference>
<dbReference type="InterPro" id="IPR036388">
    <property type="entry name" value="WH-like_DNA-bd_sf"/>
</dbReference>
<sequence length="292" mass="33465">MSEELENKFLDLCHKYPSGLTQQMIEVSLGHKMEEIVKVINNLIKQGRLMIIQNPDETTSYKEINPEDQSKFRGLGVEDFLIYQLIEASSNTGAWTRELKNSSGYQQVQITKILKTLESRKLIKAVKSIQSGRKKVYMLYNMEPSREITGGQLYSDQSYDHQYIQIMKMHIKTFVENKGAVDFADIITYLRKVAEEATSQSLGPEDIQALVNTVIYDGDIEEMRDTRMGMMGRRSGVLYKPTKTPIPVNNFCNMPCGNCPVFDICSDNGLVSPKRCVYFKQYLEQDDESLDF</sequence>
<dbReference type="InterPro" id="IPR007832">
    <property type="entry name" value="RNA_pol_Rpc34"/>
</dbReference>
<dbReference type="GO" id="GO:0005737">
    <property type="term" value="C:cytoplasm"/>
    <property type="evidence" value="ECO:0007669"/>
    <property type="project" value="UniProtKB-ARBA"/>
</dbReference>
<dbReference type="GO" id="GO:0005654">
    <property type="term" value="C:nucleoplasm"/>
    <property type="evidence" value="ECO:0007669"/>
    <property type="project" value="UniProtKB-ARBA"/>
</dbReference>
<dbReference type="Pfam" id="PF05158">
    <property type="entry name" value="RNA_pol_Rpc34"/>
    <property type="match status" value="2"/>
</dbReference>
<evidence type="ECO:0000256" key="2">
    <source>
        <dbReference type="ARBA" id="ARBA00011038"/>
    </source>
</evidence>
<evidence type="ECO:0000313" key="8">
    <source>
        <dbReference type="Proteomes" id="UP001344447"/>
    </source>
</evidence>
<dbReference type="InterPro" id="IPR016049">
    <property type="entry name" value="RNA_pol_Rpc34-like"/>
</dbReference>
<dbReference type="PIRSF" id="PIRSF028763">
    <property type="entry name" value="RNA_pol_Rpc34"/>
    <property type="match status" value="1"/>
</dbReference>
<proteinExistence type="inferred from homology"/>
<dbReference type="SUPFAM" id="SSF46785">
    <property type="entry name" value="Winged helix' DNA-binding domain"/>
    <property type="match status" value="1"/>
</dbReference>
<dbReference type="FunFam" id="1.10.10.10:FF:000116">
    <property type="entry name" value="DNA-directed RNA polymerase III subunit RPC6"/>
    <property type="match status" value="1"/>
</dbReference>
<dbReference type="GO" id="GO:0005666">
    <property type="term" value="C:RNA polymerase III complex"/>
    <property type="evidence" value="ECO:0007669"/>
    <property type="project" value="UniProtKB-UniRule"/>
</dbReference>
<comment type="caution">
    <text evidence="7">The sequence shown here is derived from an EMBL/GenBank/DDBJ whole genome shotgun (WGS) entry which is preliminary data.</text>
</comment>
<comment type="similarity">
    <text evidence="2 6">Belongs to the eukaryotic RPC34/RPC39 RNA polymerase subunit family.</text>
</comment>
<dbReference type="Gene3D" id="1.10.10.10">
    <property type="entry name" value="Winged helix-like DNA-binding domain superfamily/Winged helix DNA-binding domain"/>
    <property type="match status" value="2"/>
</dbReference>
<evidence type="ECO:0000256" key="1">
    <source>
        <dbReference type="ARBA" id="ARBA00004123"/>
    </source>
</evidence>
<evidence type="ECO:0000256" key="6">
    <source>
        <dbReference type="PIRNR" id="PIRNR028763"/>
    </source>
</evidence>
<comment type="subcellular location">
    <subcellularLocation>
        <location evidence="1 6">Nucleus</location>
    </subcellularLocation>
</comment>
<dbReference type="GO" id="GO:0006383">
    <property type="term" value="P:transcription by RNA polymerase III"/>
    <property type="evidence" value="ECO:0007669"/>
    <property type="project" value="UniProtKB-UniRule"/>
</dbReference>
<dbReference type="InterPro" id="IPR036390">
    <property type="entry name" value="WH_DNA-bd_sf"/>
</dbReference>